<keyword evidence="4" id="KW-1185">Reference proteome</keyword>
<evidence type="ECO:0000256" key="2">
    <source>
        <dbReference type="SAM" id="Phobius"/>
    </source>
</evidence>
<evidence type="ECO:0000256" key="1">
    <source>
        <dbReference type="SAM" id="MobiDB-lite"/>
    </source>
</evidence>
<dbReference type="EMBL" id="JAAVTX010000001">
    <property type="protein sequence ID" value="NKE43738.1"/>
    <property type="molecule type" value="Genomic_DNA"/>
</dbReference>
<dbReference type="Pfam" id="PF11159">
    <property type="entry name" value="DUF2939"/>
    <property type="match status" value="1"/>
</dbReference>
<keyword evidence="2" id="KW-0472">Membrane</keyword>
<evidence type="ECO:0000313" key="4">
    <source>
        <dbReference type="Proteomes" id="UP000765160"/>
    </source>
</evidence>
<feature type="compositionally biased region" description="Pro residues" evidence="1">
    <location>
        <begin position="24"/>
        <end position="33"/>
    </location>
</feature>
<dbReference type="InterPro" id="IPR021330">
    <property type="entry name" value="DUF2939"/>
</dbReference>
<keyword evidence="2" id="KW-1133">Transmembrane helix</keyword>
<sequence length="230" mass="24505">MDTRSVGAAEHWDEVWAEYDARQPAPPAPLPPRRPVRPPEIIAPPPAVQATSLSRESRSRSPWAALALLPLLGLGWMGAPYATAWNLAQALEARDGAEMSRHLDLPAMQAAVRESLLPHTASGDRTPEARAFLSGMAEDIAAAWANPTALAEVARARGVPAGAAVQALRGTVPTGLTRFEMALEGSVAPIRLQIELTGAAPAPRWQVTGVRLENRQPIPAPSPMRVSALR</sequence>
<dbReference type="RefSeq" id="WP_168046990.1">
    <property type="nucleotide sequence ID" value="NZ_JAATJR010000001.1"/>
</dbReference>
<protein>
    <submittedName>
        <fullName evidence="3">DUF2939 domain-containing protein</fullName>
    </submittedName>
</protein>
<evidence type="ECO:0000313" key="3">
    <source>
        <dbReference type="EMBL" id="NKE43738.1"/>
    </source>
</evidence>
<feature type="transmembrane region" description="Helical" evidence="2">
    <location>
        <begin position="63"/>
        <end position="82"/>
    </location>
</feature>
<proteinExistence type="predicted"/>
<dbReference type="Proteomes" id="UP000765160">
    <property type="component" value="Unassembled WGS sequence"/>
</dbReference>
<comment type="caution">
    <text evidence="3">The sequence shown here is derived from an EMBL/GenBank/DDBJ whole genome shotgun (WGS) entry which is preliminary data.</text>
</comment>
<keyword evidence="2" id="KW-0812">Transmembrane</keyword>
<accession>A0ABX1ET67</accession>
<gene>
    <name evidence="3" type="ORF">HB662_03045</name>
</gene>
<reference evidence="3 4" key="1">
    <citation type="submission" date="2020-03" db="EMBL/GenBank/DDBJ databases">
        <title>Roseomonas selenitidurans sp. nov. isolated from soil.</title>
        <authorList>
            <person name="Liu H."/>
        </authorList>
    </citation>
    <scope>NUCLEOTIDE SEQUENCE [LARGE SCALE GENOMIC DNA]</scope>
    <source>
        <strain evidence="3 4">JCM 15073</strain>
    </source>
</reference>
<feature type="region of interest" description="Disordered" evidence="1">
    <location>
        <begin position="18"/>
        <end position="56"/>
    </location>
</feature>
<name>A0ABX1ET67_9PROT</name>
<organism evidence="3 4">
    <name type="scientific">Falsiroseomonas frigidaquae</name>
    <dbReference type="NCBI Taxonomy" id="487318"/>
    <lineage>
        <taxon>Bacteria</taxon>
        <taxon>Pseudomonadati</taxon>
        <taxon>Pseudomonadota</taxon>
        <taxon>Alphaproteobacteria</taxon>
        <taxon>Acetobacterales</taxon>
        <taxon>Roseomonadaceae</taxon>
        <taxon>Falsiroseomonas</taxon>
    </lineage>
</organism>